<dbReference type="EMBL" id="LK052954">
    <property type="protein sequence ID" value="CDR48669.1"/>
    <property type="molecule type" value="Genomic_DNA"/>
</dbReference>
<protein>
    <submittedName>
        <fullName evidence="2">RHTO0S19e02058g1_1</fullName>
    </submittedName>
</protein>
<sequence length="165" mass="18463">MSRGGRPRADRALSPSSSSILPKSKLCMMKPLRNGRFPRPRRLARCRTACSRVVLGHGGRRTGGVDALRRSPQPITLFTPNERRACLNLSSFKAAEGFLSGSFGRVWSCSWARMYFVYKLIPFESSREQERPGLLVDDLPLLFLLPQPLARFRCLPASSRLVSLG</sequence>
<dbReference type="AlphaFoldDB" id="A0A061BH41"/>
<reference evidence="2" key="1">
    <citation type="journal article" date="2014" name="Genome Announc.">
        <title>Draft genome sequence of Rhodosporidium toruloides CECT1137, an oleaginous yeast of biotechnological interest.</title>
        <authorList>
            <person name="Morin N."/>
            <person name="Calcas X."/>
            <person name="Devillers H."/>
            <person name="Durrens P."/>
            <person name="Sherman D.J."/>
            <person name="Nicaud J.-M."/>
            <person name="Neuveglise C."/>
        </authorList>
    </citation>
    <scope>NUCLEOTIDE SEQUENCE</scope>
    <source>
        <strain evidence="2">CECT1137</strain>
    </source>
</reference>
<proteinExistence type="predicted"/>
<organism evidence="2">
    <name type="scientific">Rhodotorula toruloides</name>
    <name type="common">Yeast</name>
    <name type="synonym">Rhodosporidium toruloides</name>
    <dbReference type="NCBI Taxonomy" id="5286"/>
    <lineage>
        <taxon>Eukaryota</taxon>
        <taxon>Fungi</taxon>
        <taxon>Dikarya</taxon>
        <taxon>Basidiomycota</taxon>
        <taxon>Pucciniomycotina</taxon>
        <taxon>Microbotryomycetes</taxon>
        <taxon>Sporidiobolales</taxon>
        <taxon>Sporidiobolaceae</taxon>
        <taxon>Rhodotorula</taxon>
    </lineage>
</organism>
<accession>A0A061BH41</accession>
<gene>
    <name evidence="2" type="ORF">RHTO0S_19e02058g</name>
</gene>
<name>A0A061BH41_RHOTO</name>
<feature type="region of interest" description="Disordered" evidence="1">
    <location>
        <begin position="1"/>
        <end position="21"/>
    </location>
</feature>
<evidence type="ECO:0000256" key="1">
    <source>
        <dbReference type="SAM" id="MobiDB-lite"/>
    </source>
</evidence>
<evidence type="ECO:0000313" key="2">
    <source>
        <dbReference type="EMBL" id="CDR48669.1"/>
    </source>
</evidence>